<proteinExistence type="predicted"/>
<accession>A0A6N2BDI0</accession>
<evidence type="ECO:0000313" key="2">
    <source>
        <dbReference type="EMBL" id="TMW92184.1"/>
    </source>
</evidence>
<dbReference type="EMBL" id="RXGB01003431">
    <property type="protein sequence ID" value="TMW92184.1"/>
    <property type="molecule type" value="Genomic_DNA"/>
</dbReference>
<dbReference type="Pfam" id="PF25279">
    <property type="entry name" value="Beta_prop_At2g24240"/>
    <property type="match status" value="1"/>
</dbReference>
<feature type="domain" description="At2g24240-like C-terminal beta-propeller" evidence="1">
    <location>
        <begin position="2"/>
        <end position="65"/>
    </location>
</feature>
<gene>
    <name evidence="2" type="ORF">EJD97_013400</name>
</gene>
<sequence length="71" mass="7864">MCCPKLAFNEGQLFSSLYGSISVHCGSDWLPTSMLRVDPICDSSVGGNHLFALHYQENVIDVRETPRPPII</sequence>
<comment type="caution">
    <text evidence="2">The sequence shown here is derived from an EMBL/GenBank/DDBJ whole genome shotgun (WGS) entry which is preliminary data.</text>
</comment>
<reference evidence="2" key="1">
    <citation type="submission" date="2019-05" db="EMBL/GenBank/DDBJ databases">
        <title>The de novo reference genome and transcriptome assemblies of the wild tomato species Solanum chilense.</title>
        <authorList>
            <person name="Stam R."/>
            <person name="Nosenko T."/>
            <person name="Hoerger A.C."/>
            <person name="Stephan W."/>
            <person name="Seidel M.A."/>
            <person name="Kuhn J.M.M."/>
            <person name="Haberer G."/>
            <person name="Tellier A."/>
        </authorList>
    </citation>
    <scope>NUCLEOTIDE SEQUENCE</scope>
    <source>
        <tissue evidence="2">Mature leaves</tissue>
    </source>
</reference>
<name>A0A6N2BDI0_SOLCI</name>
<protein>
    <recommendedName>
        <fullName evidence="1">At2g24240-like C-terminal beta-propeller domain-containing protein</fullName>
    </recommendedName>
</protein>
<dbReference type="InterPro" id="IPR057441">
    <property type="entry name" value="Beta_prop_At2g24240"/>
</dbReference>
<organism evidence="2">
    <name type="scientific">Solanum chilense</name>
    <name type="common">Tomato</name>
    <name type="synonym">Lycopersicon chilense</name>
    <dbReference type="NCBI Taxonomy" id="4083"/>
    <lineage>
        <taxon>Eukaryota</taxon>
        <taxon>Viridiplantae</taxon>
        <taxon>Streptophyta</taxon>
        <taxon>Embryophyta</taxon>
        <taxon>Tracheophyta</taxon>
        <taxon>Spermatophyta</taxon>
        <taxon>Magnoliopsida</taxon>
        <taxon>eudicotyledons</taxon>
        <taxon>Gunneridae</taxon>
        <taxon>Pentapetalae</taxon>
        <taxon>asterids</taxon>
        <taxon>lamiids</taxon>
        <taxon>Solanales</taxon>
        <taxon>Solanaceae</taxon>
        <taxon>Solanoideae</taxon>
        <taxon>Solaneae</taxon>
        <taxon>Solanum</taxon>
        <taxon>Solanum subgen. Lycopersicon</taxon>
    </lineage>
</organism>
<dbReference type="AlphaFoldDB" id="A0A6N2BDI0"/>
<evidence type="ECO:0000259" key="1">
    <source>
        <dbReference type="Pfam" id="PF25279"/>
    </source>
</evidence>